<name>A0ABS7MHD3_9ACTN</name>
<proteinExistence type="predicted"/>
<dbReference type="RefSeq" id="WP_222198501.1">
    <property type="nucleotide sequence ID" value="NZ_JAIMFO010000003.1"/>
</dbReference>
<dbReference type="EMBL" id="JAIMFO010000003">
    <property type="protein sequence ID" value="MBY4796771.1"/>
    <property type="molecule type" value="Genomic_DNA"/>
</dbReference>
<dbReference type="Proteomes" id="UP000700908">
    <property type="component" value="Unassembled WGS sequence"/>
</dbReference>
<evidence type="ECO:0000256" key="1">
    <source>
        <dbReference type="SAM" id="MobiDB-lite"/>
    </source>
</evidence>
<reference evidence="2 3" key="1">
    <citation type="submission" date="2021-08" db="EMBL/GenBank/DDBJ databases">
        <title>Collinsella faecalis sp. nov. isolated from swine faeces.</title>
        <authorList>
            <person name="Oh B.S."/>
            <person name="Lee J.H."/>
        </authorList>
    </citation>
    <scope>NUCLEOTIDE SEQUENCE [LARGE SCALE GENOMIC DNA]</scope>
    <source>
        <strain evidence="2 3">AGMB00827</strain>
    </source>
</reference>
<accession>A0ABS7MHD3</accession>
<comment type="caution">
    <text evidence="2">The sequence shown here is derived from an EMBL/GenBank/DDBJ whole genome shotgun (WGS) entry which is preliminary data.</text>
</comment>
<feature type="region of interest" description="Disordered" evidence="1">
    <location>
        <begin position="1"/>
        <end position="42"/>
    </location>
</feature>
<organism evidence="2 3">
    <name type="scientific">Collinsella ureilytica</name>
    <dbReference type="NCBI Taxonomy" id="2869515"/>
    <lineage>
        <taxon>Bacteria</taxon>
        <taxon>Bacillati</taxon>
        <taxon>Actinomycetota</taxon>
        <taxon>Coriobacteriia</taxon>
        <taxon>Coriobacteriales</taxon>
        <taxon>Coriobacteriaceae</taxon>
        <taxon>Collinsella</taxon>
    </lineage>
</organism>
<keyword evidence="3" id="KW-1185">Reference proteome</keyword>
<evidence type="ECO:0000313" key="3">
    <source>
        <dbReference type="Proteomes" id="UP000700908"/>
    </source>
</evidence>
<sequence>MTDDVREFHTPGAERKRADQGVPARIEEASAGHATGKRKISSFDREDMRKDIEAVIASIPNALRLLANS</sequence>
<protein>
    <submittedName>
        <fullName evidence="2">Uncharacterized protein</fullName>
    </submittedName>
</protein>
<feature type="compositionally biased region" description="Basic and acidic residues" evidence="1">
    <location>
        <begin position="1"/>
        <end position="30"/>
    </location>
</feature>
<evidence type="ECO:0000313" key="2">
    <source>
        <dbReference type="EMBL" id="MBY4796771.1"/>
    </source>
</evidence>
<gene>
    <name evidence="2" type="ORF">K6V98_00100</name>
</gene>